<evidence type="ECO:0000313" key="2">
    <source>
        <dbReference type="Proteomes" id="UP000615446"/>
    </source>
</evidence>
<organism evidence="1 2">
    <name type="scientific">Rhizophagus clarus</name>
    <dbReference type="NCBI Taxonomy" id="94130"/>
    <lineage>
        <taxon>Eukaryota</taxon>
        <taxon>Fungi</taxon>
        <taxon>Fungi incertae sedis</taxon>
        <taxon>Mucoromycota</taxon>
        <taxon>Glomeromycotina</taxon>
        <taxon>Glomeromycetes</taxon>
        <taxon>Glomerales</taxon>
        <taxon>Glomeraceae</taxon>
        <taxon>Rhizophagus</taxon>
    </lineage>
</organism>
<reference evidence="1" key="1">
    <citation type="submission" date="2019-10" db="EMBL/GenBank/DDBJ databases">
        <title>Conservation and host-specific expression of non-tandemly repeated heterogenous ribosome RNA gene in arbuscular mycorrhizal fungi.</title>
        <authorList>
            <person name="Maeda T."/>
            <person name="Kobayashi Y."/>
            <person name="Nakagawa T."/>
            <person name="Ezawa T."/>
            <person name="Yamaguchi K."/>
            <person name="Bino T."/>
            <person name="Nishimoto Y."/>
            <person name="Shigenobu S."/>
            <person name="Kawaguchi M."/>
        </authorList>
    </citation>
    <scope>NUCLEOTIDE SEQUENCE</scope>
    <source>
        <strain evidence="1">HR1</strain>
    </source>
</reference>
<dbReference type="Proteomes" id="UP000615446">
    <property type="component" value="Unassembled WGS sequence"/>
</dbReference>
<proteinExistence type="predicted"/>
<protein>
    <submittedName>
        <fullName evidence="1">Uncharacterized protein</fullName>
    </submittedName>
</protein>
<dbReference type="OrthoDB" id="6133789at2759"/>
<dbReference type="AlphaFoldDB" id="A0A8H3L6A3"/>
<evidence type="ECO:0000313" key="1">
    <source>
        <dbReference type="EMBL" id="GES80143.1"/>
    </source>
</evidence>
<accession>A0A8H3L6A3</accession>
<gene>
    <name evidence="1" type="ORF">RCL2_000743800</name>
</gene>
<sequence>MNHITNTSHHRKNPLLSHQKLAQILKVLLNYLLVNHGRVMPYLPNDIMKRYQFIKNLQHAFPIGIYRYYQGNYLGTVNYIWKIPETEVFNEEQNETSKACMLAKIHEELPYYFTWQMRKNVLNKKILPVVLRMLYFDLTGDASVTSNTISREVEERL</sequence>
<name>A0A8H3L6A3_9GLOM</name>
<comment type="caution">
    <text evidence="1">The sequence shown here is derived from an EMBL/GenBank/DDBJ whole genome shotgun (WGS) entry which is preliminary data.</text>
</comment>
<dbReference type="EMBL" id="BLAL01000047">
    <property type="protein sequence ID" value="GES80143.1"/>
    <property type="molecule type" value="Genomic_DNA"/>
</dbReference>